<dbReference type="FunFam" id="2.70.130.10:FF:000007">
    <property type="entry name" value="Insulin-like growth factor 2 receptor"/>
    <property type="match status" value="1"/>
</dbReference>
<name>A0A8J6ANV3_GALPY</name>
<feature type="region of interest" description="Disordered" evidence="27">
    <location>
        <begin position="1188"/>
        <end position="1209"/>
    </location>
</feature>
<keyword evidence="14" id="KW-0564">Palmitate</keyword>
<feature type="region of interest" description="Disordered" evidence="27">
    <location>
        <begin position="67"/>
        <end position="139"/>
    </location>
</feature>
<feature type="domain" description="MRH" evidence="30">
    <location>
        <begin position="1533"/>
        <end position="1687"/>
    </location>
</feature>
<gene>
    <name evidence="31" type="ORF">J0S82_012318</name>
</gene>
<dbReference type="FunFam" id="2.70.130.10:FF:000004">
    <property type="entry name" value="Insulin-like growth factor 2 receptor"/>
    <property type="match status" value="1"/>
</dbReference>
<keyword evidence="6 28" id="KW-0812">Transmembrane</keyword>
<dbReference type="GO" id="GO:0038023">
    <property type="term" value="F:signaling receptor activity"/>
    <property type="evidence" value="ECO:0007669"/>
    <property type="project" value="InterPro"/>
</dbReference>
<keyword evidence="12" id="KW-0333">Golgi apparatus</keyword>
<comment type="function">
    <text evidence="20">Mediates the transport of phosphorylated lysosomal enzymes from the Golgi complex and the cell surface to lysosomes. Lysosomal enzymes bearing phosphomannosyl residues bind specifically to mannose-6-phosphate receptors in the Golgi apparatus and the resulting receptor-ligand complex is transported to an acidic prelysosomal compartment where the low pH mediates the dissociation of the complex. The receptor is then recycled back to the Golgi for another round of trafficking through its binding to the retromer. This receptor also binds IGF2. Acts as a positive regulator of T-cell coactivation by binding DPP4.</text>
</comment>
<dbReference type="GO" id="GO:0000139">
    <property type="term" value="C:Golgi membrane"/>
    <property type="evidence" value="ECO:0007669"/>
    <property type="project" value="UniProtKB-SubCell"/>
</dbReference>
<dbReference type="PRINTS" id="PR00013">
    <property type="entry name" value="FNTYPEII"/>
</dbReference>
<dbReference type="FunFam" id="2.70.130.10:FF:000009">
    <property type="entry name" value="Insulin-like growth factor 2 receptor"/>
    <property type="match status" value="1"/>
</dbReference>
<feature type="domain" description="MRH" evidence="30">
    <location>
        <begin position="2531"/>
        <end position="2669"/>
    </location>
</feature>
<evidence type="ECO:0000259" key="29">
    <source>
        <dbReference type="PROSITE" id="PS51092"/>
    </source>
</evidence>
<evidence type="ECO:0000256" key="16">
    <source>
        <dbReference type="ARBA" id="ARBA00023170"/>
    </source>
</evidence>
<feature type="domain" description="Fibronectin type-II" evidence="29">
    <location>
        <begin position="3293"/>
        <end position="3339"/>
    </location>
</feature>
<keyword evidence="32" id="KW-1185">Reference proteome</keyword>
<evidence type="ECO:0000256" key="10">
    <source>
        <dbReference type="ARBA" id="ARBA00022989"/>
    </source>
</evidence>
<dbReference type="Gene3D" id="2.70.130.10">
    <property type="entry name" value="Mannose-6-phosphate receptor binding domain"/>
    <property type="match status" value="15"/>
</dbReference>
<feature type="compositionally biased region" description="Basic residues" evidence="27">
    <location>
        <begin position="3853"/>
        <end position="3862"/>
    </location>
</feature>
<feature type="domain" description="MRH" evidence="30">
    <location>
        <begin position="2238"/>
        <end position="2385"/>
    </location>
</feature>
<evidence type="ECO:0000256" key="7">
    <source>
        <dbReference type="ARBA" id="ARBA00022729"/>
    </source>
</evidence>
<dbReference type="InterPro" id="IPR036943">
    <property type="entry name" value="FN_type2_sf"/>
</dbReference>
<sequence length="3887" mass="418740">ESRERGGGGGGAGAGHVTRFRGRCCYSRRRAQPSRTPLGLPAGCRCAPARLPSAPAPVCLRLRLRPGAQTPSGARPPAAARPSSRARRATRARRDGGRRRPERPPGARALRPPAAPPAPAAAAAAPLGPGSGAGPGRRVPRAVQVGVQPGHWLRSRCPGLTAGLGGGQGRPGEGLGSRVARVWLGVPGPPGKVAGVVTSTRAEGSYARAEGTGGPGPGTRGRNAGGCHRVRSGFVGQRPAVPTPAGDTRGHLAPRACPCAAVRRRNLEGAGTTALLCSLCTFSSKFRRRVPLAWKDSPARMALELGIWDLTLHFWEPNFLSRCSHDVVFYGWIIVVEALPREAWLCDVRPTEGCVVACHAESRLESCQGGVEDVGEQLWPQLLLCADGAGGPESPGWGSEQGGGEADLGVPACWALVFSRLPDSLNYANGVSWSLILAKSRAQPCASFSKCQRGLQPVGGRAALCGSPSLDATDPGELQHTVLRGGSLLRPLSVLAWAVSSSRVSRPETAAASLWMAMGRGPTRLQLEPQRRGDSESQSPSGRLRGCRWSEGPWPPLSPHSLEGGWSVVTGQASHDRVGLGEGETKAAVARLGEGMVAESGASCTLPVGFRARTTSPRLVSVVRQPRLLASSCPSLLQSRFTFESLCSLENLLLARDCRQSCKPPGWKARPDKAAVGDTCLGCLPHWRRCQVLRARRLRSLTLVSASPSCEDQHLVVAPPGVGPGAGGGGSGSVQALLVPTPSTLLAHGVPAGTARCLLPAPLPPQPGFLLRALPEHQETAQAHHGATPHSWRCWRRKSPLVCTVLPFRSLSGDQTRTRELGESRRDTGPGVHAHPWPRLLFGGVRLGGSARDLGRAALKAAPACLWAGDSVPLDIMTFNPDEVEMEPLCPSRRAAGVRAVPAAAAWLRNAGSARGCSEGSTWLWAPECAVRPEAPRALGLVRDFCPPPCCGPMLRVWGAVPTLSRLDWGFLLNSAVLLEGSSSETRRKGLGVSYSSGVLNRLGERWPVGGQGEGTEGVELLVWKPVGQGRGGAEGVPLGFGSSDCPEEEALFAGDEEPLGPHLGRSCSQDKPYCADGTRQAGCAVLQPHAGGLRVPGAHSPRQVLGESCVNVRGSLSPARPPWLGLCNESRLWLASRWPCTSAVYLKFSGCRDDMTGRFLPAPGPLPGPERWGSSAASCGPTFGGPAWPGTTWEEGEPEGKGEKGEPGGTARLELGACYFYTWEAVDTKNNILYKINVCGNVDIPQCGPSSAVCMYDWQAKKYRSVGHPRVTGEGLRSAERLLHVVATQVCCDRHVQSVLSSRKSDLKSAARFLLEFNTTDSCDIPNSNHKTQSSIAFLCGKTLGTPEFVTATDCVHYFEWRTSAACKKDIFKAHKEVPCSALDKELQKHDLNPLIKISGGYLVDDSDPDTSLYINVCRDIDSLRDSSPQLRACPPGTAACLLRGDQAFDVGQPKEGLKFLSKDRLVLSYVKEEAAKPDFCAGHSPAVTITFVCPSERREGTLPKLTAKSNCRFEVEWITEYACPRDYLEARGCALSGPQHSVFVDLRPLRLSGMSSPYYVVDGGEYTFHLNPCGAGTEVGLCGRGSSVCQVKKSQTSQVKVAGRTQNQTLRYSDGDLTLIYPGGEECSSGFQRMSVISFECNENAGEPVSAASPGRSSGRGAPVFTGEADCTYFFTWGTRYACVKEKEDLLCGITDGKKRFDLSALVRHAETEQNWEAVVGSQKAAEKQHFFINVCHRVLQQGQARGCPEDAAVCAVDKNGSKSLGKFVSSPTKEKGSILLSYTDGDTCASGRSMATNITLFCKPGGAAAPQPVLTAAAGGGASPPSPDPARPLSRESLLQAPASDRGARRPSSRSVASAGARVGRGAVGVPGEAERPSPPGDLESAPVLRASEDDGCFFEFEWHTAAACVLARAEGTNCSVFDSQAGFSFDLLPLVKKNGAYKVEAGKYDFYINVCGAVSVDLCPPNSGACQVMKRQVAIPTLAACSDGSAWNLGQNNNKLSYYDGMIQLTYKDGTPYNNARHTPRTTLITFLCDRDAGVGFPEYQEEDNSTYNFRWYTSYACPEEPLECVVTDPLTLEQYDLFSLAKAEGNQGRNWYAMDNAGEHSTWRKYYLNVCRPLKPVPGCDRYAAACQMKYEKSQGAFSEAVSITNLGMATTGPTVEDSGSLLLEYANGSACTTSEGTRTTYTTRIHLVCSRGSRNTHPIFSLNWECVVSFLWNTEAACPLQVTTDTDQACAIRDPNSGYVFNLSPLNYSQGYMVSGIGKTFLLNVCGTMPVCGAFDGKPASGCEADTQSEDLKHLKPVRPVALSSLQLSTEGLITLTYTGPVNPGKGASYAFIIRFVCNDDVFPGSPRFLHQDIDSSLGIRDTYFEFETALACVPSRVDCQVTDAEGNEYDLSGLSQVRKPWVAVDTSLEGTKRTFYLSVCNPLPYMPRCHGSAVGSCLVTEENSWNLGVVQVSPQMAGNGSLSLVYVNGDRCGDQRFSTRITLECAQTSGSPTFQLRHDCEYVFLWRTVEACPVVRAEGDNCEVQDPRHGHRYDLKALAQNDTVVTAGEYTYYFRVCGQLSSHVCLGGEKASPVSSCQEKQGPQGFHKVAGLLNQKLTYENGLLKMNYTGGDRCHQVYERSTTIYFYCDRGTQRPVFLKETSDCSYLFEWRTQYACPPFEVTECSFKDAAGNTFDLSSLSRYSDNWQAVARTGATEHYVINVCKSLSPQAGSEPCPREAAACLLGDSKPVNLGRVRDGPQWRDGATVLTYVDGDRCPDGIRKKSTTIRFTCSDKQASSRPMFVSAVEDCEYTFSWPTPAACPVHSNVHDNCQVTNPSTGHLFDLTSLGGRSGHTAAYSEKGLVFISICGENENCAPGVGACFGQTRISVGKANQRLTYADQVLQLVYTDGSPCPSKTGLTYKSVISFVCRPESSPTNRPMLVSLDKQTCTLFFSWHTPLACEQVTECSVRNGSTLIDLSPLIHRTGGYEAYDESEDDEDSDTNPDFYVNICQPLNPMHGLACPAGAAVCKVPVDGAPIDIGRVTGPPSFNPAANEVYLNFESSTPCAANKLSNYTSLIVFHCKRGVSMGTPKLLRSNDCDFVFEWETPLVCPDEVKADGCSLTDEQLYYSFNLSSLSKSAFKVTRDSRTYSVGVCTAAAGPDKGGCKDGGVCLLSGSKGASFGRLASMRLDYRHQDEAVILSYANGDSCPPGTFAWARVPLEVRGAAAGQPAGAPLLARAWCRPARLGLLLPGPPRPLGSRCPWLGLSPGGLRWPPTPGALAGHSRGRAAPWVTRAPLPETDDGKPCVFPFTFNGESYDECVVENRARLWCATTANYDRDREWGFCRHVNSHRTSTIIFTCDEEADPGRPQVLSETRGCDVTFEWKTKVVCPPRKMECKFVQNHRTYDLRVLSSLTGSWLFVHGGASYYINLCQRVYKGPLGCSERASVCRKTESGEVQALGLVHTQQLHVEGDKVVVTYYRGHPCGNNRTASTAIELTCAKTVGWPAFQRFDEDTCTYHLSWASRAACAVKPQELQMANGTITNPRTGESVSLGDIYFKLFSASGDIRTNGDRYLYEIQLSSITSSSNPACAGASVCQLKPHDQRFSRKVGSADKTKYYLQDGDLDVVFASSSKCGKDKTKSVSSTVFFHCDPSVRDGVPEFSHETADCQYLFSWYTSAVCPLGVGFGGDPAEDQPEHKGLSERSQAVGAVLSLLLVALTVCLLAVLLYKKERREAVFSRLTSCCRSSADVSYKYSKVNKEEEADENETEWLMEEIQVPAPRPPKDGQENGHVTTKPVTAEALTSLRQDDQDSEDEVLTVPEVKVHSTRGTGAESLHPVRGPPRKVLQERADDRPGLARGGKAHRARPRSARLVAGPPGGLASFHDDSDEDLLHI</sequence>
<comment type="caution">
    <text evidence="31">The sequence shown here is derived from an EMBL/GenBank/DDBJ whole genome shotgun (WGS) entry which is preliminary data.</text>
</comment>
<evidence type="ECO:0000256" key="20">
    <source>
        <dbReference type="ARBA" id="ARBA00056681"/>
    </source>
</evidence>
<evidence type="ECO:0000256" key="3">
    <source>
        <dbReference type="ARBA" id="ARBA00022448"/>
    </source>
</evidence>
<dbReference type="CDD" id="cd00062">
    <property type="entry name" value="FN2"/>
    <property type="match status" value="1"/>
</dbReference>
<dbReference type="SUPFAM" id="SSF57440">
    <property type="entry name" value="Kringle-like"/>
    <property type="match status" value="1"/>
</dbReference>
<feature type="compositionally biased region" description="Basic and acidic residues" evidence="27">
    <location>
        <begin position="3838"/>
        <end position="3848"/>
    </location>
</feature>
<keyword evidence="17" id="KW-0325">Glycoprotein</keyword>
<keyword evidence="4" id="KW-0488">Methylation</keyword>
<dbReference type="SUPFAM" id="SSF50911">
    <property type="entry name" value="Mannose 6-phosphate receptor domain"/>
    <property type="match status" value="15"/>
</dbReference>
<feature type="domain" description="MRH" evidence="30">
    <location>
        <begin position="3546"/>
        <end position="3675"/>
    </location>
</feature>
<evidence type="ECO:0000256" key="25">
    <source>
        <dbReference type="ARBA" id="ARBA00082192"/>
    </source>
</evidence>
<evidence type="ECO:0000256" key="17">
    <source>
        <dbReference type="ARBA" id="ARBA00023180"/>
    </source>
</evidence>
<evidence type="ECO:0000259" key="30">
    <source>
        <dbReference type="PROSITE" id="PS51914"/>
    </source>
</evidence>
<comment type="similarity">
    <text evidence="19">Belongs to the MRL1/IGF2R family.</text>
</comment>
<dbReference type="FunFam" id="2.70.130.10:FF:000016">
    <property type="entry name" value="Insulin-like growth factor 2 receptor"/>
    <property type="match status" value="1"/>
</dbReference>
<feature type="domain" description="MRH" evidence="30">
    <location>
        <begin position="2820"/>
        <end position="2954"/>
    </location>
</feature>
<evidence type="ECO:0000256" key="21">
    <source>
        <dbReference type="ARBA" id="ARBA00064514"/>
    </source>
</evidence>
<feature type="compositionally biased region" description="Basic and acidic residues" evidence="27">
    <location>
        <begin position="92"/>
        <end position="105"/>
    </location>
</feature>
<keyword evidence="16 31" id="KW-0675">Receptor</keyword>
<evidence type="ECO:0000256" key="13">
    <source>
        <dbReference type="ARBA" id="ARBA00023136"/>
    </source>
</evidence>
<dbReference type="OrthoDB" id="4504960at2759"/>
<keyword evidence="7" id="KW-0732">Signal</keyword>
<feature type="domain" description="MRH" evidence="30">
    <location>
        <begin position="2388"/>
        <end position="2525"/>
    </location>
</feature>
<dbReference type="InterPro" id="IPR000562">
    <property type="entry name" value="FN_type2_dom"/>
</dbReference>
<dbReference type="PANTHER" id="PTHR15071">
    <property type="entry name" value="MANNOSE-6-PHOSPHATE RECEPTOR FAMILY MEMBER"/>
    <property type="match status" value="1"/>
</dbReference>
<feature type="domain" description="MRH" evidence="30">
    <location>
        <begin position="2673"/>
        <end position="2814"/>
    </location>
</feature>
<dbReference type="FunFam" id="2.10.10.10:FF:000006">
    <property type="entry name" value="Insulin-like growth factor 2 receptor"/>
    <property type="match status" value="1"/>
</dbReference>
<protein>
    <recommendedName>
        <fullName evidence="22">Cation-independent mannose-6-phosphate receptor</fullName>
    </recommendedName>
    <alternativeName>
        <fullName evidence="23">300 kDa mannose 6-phosphate receptor</fullName>
    </alternativeName>
    <alternativeName>
        <fullName evidence="25">Insulin-like growth factor 2 receptor</fullName>
    </alternativeName>
    <alternativeName>
        <fullName evidence="24">Insulin-like growth factor II receptor</fullName>
    </alternativeName>
</protein>
<feature type="domain" description="MRH" evidence="30">
    <location>
        <begin position="3387"/>
        <end position="3522"/>
    </location>
</feature>
<dbReference type="FunFam" id="2.70.130.10:FF:000015">
    <property type="entry name" value="Insulin-like growth factor 2 receptor"/>
    <property type="match status" value="1"/>
</dbReference>
<keyword evidence="9" id="KW-0967">Endosome</keyword>
<feature type="domain" description="MRH" evidence="30">
    <location>
        <begin position="1217"/>
        <end position="1370"/>
    </location>
</feature>
<comment type="subcellular location">
    <subcellularLocation>
        <location evidence="1">Endosome membrane</location>
        <topology evidence="1">Single-pass type I membrane protein</topology>
    </subcellularLocation>
    <subcellularLocation>
        <location evidence="2">Golgi apparatus membrane</location>
        <topology evidence="2">Single-pass type I membrane protein</topology>
    </subcellularLocation>
</comment>
<comment type="caution">
    <text evidence="26">Lacks conserved residue(s) required for the propagation of feature annotation.</text>
</comment>
<feature type="transmembrane region" description="Helical" evidence="28">
    <location>
        <begin position="3699"/>
        <end position="3721"/>
    </location>
</feature>
<dbReference type="GO" id="GO:0005537">
    <property type="term" value="F:D-mannose binding"/>
    <property type="evidence" value="ECO:0007669"/>
    <property type="project" value="InterPro"/>
</dbReference>
<feature type="compositionally biased region" description="Low complexity" evidence="27">
    <location>
        <begin position="1856"/>
        <end position="1875"/>
    </location>
</feature>
<evidence type="ECO:0000256" key="14">
    <source>
        <dbReference type="ARBA" id="ARBA00023139"/>
    </source>
</evidence>
<dbReference type="Pfam" id="PF00040">
    <property type="entry name" value="fn2"/>
    <property type="match status" value="1"/>
</dbReference>
<dbReference type="SMART" id="SM00059">
    <property type="entry name" value="FN2"/>
    <property type="match status" value="1"/>
</dbReference>
<dbReference type="PANTHER" id="PTHR15071:SF17">
    <property type="entry name" value="CATION-INDEPENDENT MANNOSE-6-PHOSPHATE RECEPTOR"/>
    <property type="match status" value="1"/>
</dbReference>
<dbReference type="InterPro" id="IPR009011">
    <property type="entry name" value="Man6P_isomerase_rcpt-bd_dom_sf"/>
</dbReference>
<evidence type="ECO:0000256" key="4">
    <source>
        <dbReference type="ARBA" id="ARBA00022481"/>
    </source>
</evidence>
<feature type="region of interest" description="Disordered" evidence="27">
    <location>
        <begin position="3817"/>
        <end position="3887"/>
    </location>
</feature>
<evidence type="ECO:0000256" key="1">
    <source>
        <dbReference type="ARBA" id="ARBA00004530"/>
    </source>
</evidence>
<dbReference type="FunFam" id="2.70.130.10:FF:000006">
    <property type="entry name" value="Insulin-like growth factor 2 receptor"/>
    <property type="match status" value="1"/>
</dbReference>
<dbReference type="InterPro" id="IPR000479">
    <property type="entry name" value="CIMR_rpt"/>
</dbReference>
<dbReference type="PROSITE" id="PS00023">
    <property type="entry name" value="FN2_1"/>
    <property type="match status" value="1"/>
</dbReference>
<dbReference type="FunFam" id="2.70.130.10:FF:000020">
    <property type="entry name" value="Insulin-like growth factor 2 receptor"/>
    <property type="match status" value="1"/>
</dbReference>
<dbReference type="FunFam" id="2.70.130.10:FF:000017">
    <property type="entry name" value="Insulin-like growth factor 2 receptor"/>
    <property type="match status" value="1"/>
</dbReference>
<evidence type="ECO:0000256" key="23">
    <source>
        <dbReference type="ARBA" id="ARBA00075391"/>
    </source>
</evidence>
<feature type="region of interest" description="Disordered" evidence="27">
    <location>
        <begin position="204"/>
        <end position="225"/>
    </location>
</feature>
<proteinExistence type="inferred from homology"/>
<feature type="domain" description="MRH" evidence="30">
    <location>
        <begin position="3109"/>
        <end position="3384"/>
    </location>
</feature>
<keyword evidence="8" id="KW-0677">Repeat</keyword>
<evidence type="ECO:0000256" key="6">
    <source>
        <dbReference type="ARBA" id="ARBA00022692"/>
    </source>
</evidence>
<dbReference type="GO" id="GO:0007041">
    <property type="term" value="P:lysosomal transport"/>
    <property type="evidence" value="ECO:0007669"/>
    <property type="project" value="InterPro"/>
</dbReference>
<feature type="domain" description="MRH" evidence="30">
    <location>
        <begin position="1379"/>
        <end position="1527"/>
    </location>
</feature>
<keyword evidence="15" id="KW-1015">Disulfide bond</keyword>
<keyword evidence="5" id="KW-0597">Phosphoprotein</keyword>
<feature type="domain" description="MRH" evidence="30">
    <location>
        <begin position="1920"/>
        <end position="2068"/>
    </location>
</feature>
<feature type="domain" description="MRH" evidence="30">
    <location>
        <begin position="2956"/>
        <end position="3104"/>
    </location>
</feature>
<keyword evidence="11" id="KW-0007">Acetylation</keyword>
<dbReference type="FunFam" id="2.70.130.10:FF:000012">
    <property type="entry name" value="Insulin-like growth factor 2 receptor"/>
    <property type="match status" value="1"/>
</dbReference>
<dbReference type="FunFam" id="2.70.130.10:FF:000013">
    <property type="entry name" value="Insulin-like growth factor 2 receptor"/>
    <property type="match status" value="1"/>
</dbReference>
<dbReference type="GO" id="GO:0010008">
    <property type="term" value="C:endosome membrane"/>
    <property type="evidence" value="ECO:0007669"/>
    <property type="project" value="UniProtKB-SubCell"/>
</dbReference>
<evidence type="ECO:0000256" key="5">
    <source>
        <dbReference type="ARBA" id="ARBA00022553"/>
    </source>
</evidence>
<keyword evidence="10 28" id="KW-1133">Transmembrane helix</keyword>
<feature type="region of interest" description="Disordered" evidence="27">
    <location>
        <begin position="522"/>
        <end position="550"/>
    </location>
</feature>
<dbReference type="FunFam" id="2.70.130.10:FF:000005">
    <property type="entry name" value="Insulin-like growth factor 2 receptor"/>
    <property type="match status" value="1"/>
</dbReference>
<dbReference type="EMBL" id="JAGFMF010011435">
    <property type="protein sequence ID" value="KAG8522392.1"/>
    <property type="molecule type" value="Genomic_DNA"/>
</dbReference>
<evidence type="ECO:0000256" key="18">
    <source>
        <dbReference type="ARBA" id="ARBA00023288"/>
    </source>
</evidence>
<evidence type="ECO:0000256" key="2">
    <source>
        <dbReference type="ARBA" id="ARBA00004614"/>
    </source>
</evidence>
<dbReference type="InterPro" id="IPR013806">
    <property type="entry name" value="Kringle-like"/>
</dbReference>
<evidence type="ECO:0000256" key="28">
    <source>
        <dbReference type="SAM" id="Phobius"/>
    </source>
</evidence>
<feature type="domain" description="MRH" evidence="30">
    <location>
        <begin position="1692"/>
        <end position="1914"/>
    </location>
</feature>
<evidence type="ECO:0000313" key="32">
    <source>
        <dbReference type="Proteomes" id="UP000700334"/>
    </source>
</evidence>
<dbReference type="Proteomes" id="UP000700334">
    <property type="component" value="Unassembled WGS sequence"/>
</dbReference>
<accession>A0A8J6ANV3</accession>
<keyword evidence="3" id="KW-0813">Transport</keyword>
<dbReference type="Pfam" id="PF00878">
    <property type="entry name" value="CIMR"/>
    <property type="match status" value="14"/>
</dbReference>
<feature type="domain" description="MRH" evidence="30">
    <location>
        <begin position="2071"/>
        <end position="2230"/>
    </location>
</feature>
<dbReference type="FunFam" id="2.70.130.10:FF:000011">
    <property type="entry name" value="Insulin-like growth factor 2 receptor"/>
    <property type="match status" value="1"/>
</dbReference>
<keyword evidence="13 28" id="KW-0472">Membrane</keyword>
<comment type="subunit">
    <text evidence="21">Binds HA-I and HA-II plasma membrane adapters. Interacts with DPP4; the interaction is direct. Binds GGA1, GGA2 and GGA3. Interacts with the heterotrimeric retromer cargo-selective complex (CSC), formed by VPS26 (VPS26A or VPS26B), VPS29 and VPS35; which is involved in retrograde trafficking of the receptor from endosomes to the Golgi apparatus.</text>
</comment>
<evidence type="ECO:0000256" key="11">
    <source>
        <dbReference type="ARBA" id="ARBA00022990"/>
    </source>
</evidence>
<dbReference type="GO" id="GO:0005802">
    <property type="term" value="C:trans-Golgi network"/>
    <property type="evidence" value="ECO:0007669"/>
    <property type="project" value="TreeGrafter"/>
</dbReference>
<keyword evidence="18" id="KW-0449">Lipoprotein</keyword>
<dbReference type="Gene3D" id="2.10.10.10">
    <property type="entry name" value="Fibronectin, type II, collagen-binding"/>
    <property type="match status" value="1"/>
</dbReference>
<evidence type="ECO:0000256" key="24">
    <source>
        <dbReference type="ARBA" id="ARBA00078903"/>
    </source>
</evidence>
<reference evidence="31" key="1">
    <citation type="journal article" date="2021" name="Evol. Appl.">
        <title>The genome of the Pyrenean desman and the effects of bottlenecks and inbreeding on the genomic landscape of an endangered species.</title>
        <authorList>
            <person name="Escoda L."/>
            <person name="Castresana J."/>
        </authorList>
    </citation>
    <scope>NUCLEOTIDE SEQUENCE</scope>
    <source>
        <strain evidence="31">IBE-C5619</strain>
    </source>
</reference>
<evidence type="ECO:0000256" key="22">
    <source>
        <dbReference type="ARBA" id="ARBA00072869"/>
    </source>
</evidence>
<feature type="region of interest" description="Disordered" evidence="27">
    <location>
        <begin position="1816"/>
        <end position="1889"/>
    </location>
</feature>
<dbReference type="PROSITE" id="PS51092">
    <property type="entry name" value="FN2_2"/>
    <property type="match status" value="1"/>
</dbReference>
<dbReference type="SMART" id="SM01404">
    <property type="entry name" value="CIMR"/>
    <property type="match status" value="14"/>
</dbReference>
<feature type="compositionally biased region" description="Low complexity" evidence="27">
    <location>
        <begin position="71"/>
        <end position="83"/>
    </location>
</feature>
<evidence type="ECO:0000256" key="8">
    <source>
        <dbReference type="ARBA" id="ARBA00022737"/>
    </source>
</evidence>
<evidence type="ECO:0000256" key="27">
    <source>
        <dbReference type="SAM" id="MobiDB-lite"/>
    </source>
</evidence>
<evidence type="ECO:0000256" key="12">
    <source>
        <dbReference type="ARBA" id="ARBA00023034"/>
    </source>
</evidence>
<organism evidence="31 32">
    <name type="scientific">Galemys pyrenaicus</name>
    <name type="common">Iberian desman</name>
    <name type="synonym">Pyrenean desman</name>
    <dbReference type="NCBI Taxonomy" id="202257"/>
    <lineage>
        <taxon>Eukaryota</taxon>
        <taxon>Metazoa</taxon>
        <taxon>Chordata</taxon>
        <taxon>Craniata</taxon>
        <taxon>Vertebrata</taxon>
        <taxon>Euteleostomi</taxon>
        <taxon>Mammalia</taxon>
        <taxon>Eutheria</taxon>
        <taxon>Laurasiatheria</taxon>
        <taxon>Eulipotyphla</taxon>
        <taxon>Talpidae</taxon>
        <taxon>Galemys</taxon>
    </lineage>
</organism>
<dbReference type="FunFam" id="2.70.130.10:FF:000010">
    <property type="entry name" value="Insulin-like growth factor 2 receptor"/>
    <property type="match status" value="1"/>
</dbReference>
<evidence type="ECO:0000256" key="19">
    <source>
        <dbReference type="ARBA" id="ARBA00038191"/>
    </source>
</evidence>
<evidence type="ECO:0000313" key="31">
    <source>
        <dbReference type="EMBL" id="KAG8522392.1"/>
    </source>
</evidence>
<evidence type="ECO:0000256" key="15">
    <source>
        <dbReference type="ARBA" id="ARBA00023157"/>
    </source>
</evidence>
<dbReference type="PROSITE" id="PS51914">
    <property type="entry name" value="MRH"/>
    <property type="match status" value="15"/>
</dbReference>
<dbReference type="InterPro" id="IPR044865">
    <property type="entry name" value="MRH_dom"/>
</dbReference>
<evidence type="ECO:0000256" key="9">
    <source>
        <dbReference type="ARBA" id="ARBA00022753"/>
    </source>
</evidence>
<evidence type="ECO:0000256" key="26">
    <source>
        <dbReference type="PROSITE-ProRule" id="PRU00479"/>
    </source>
</evidence>
<feature type="non-terminal residue" evidence="31">
    <location>
        <position position="3887"/>
    </location>
</feature>